<gene>
    <name evidence="2" type="ORF">J2W55_004413</name>
</gene>
<dbReference type="RefSeq" id="WP_310100963.1">
    <property type="nucleotide sequence ID" value="NZ_JAVDUU010000004.1"/>
</dbReference>
<evidence type="ECO:0000313" key="2">
    <source>
        <dbReference type="EMBL" id="MDR6944553.1"/>
    </source>
</evidence>
<dbReference type="SUPFAM" id="SSF48452">
    <property type="entry name" value="TPR-like"/>
    <property type="match status" value="1"/>
</dbReference>
<evidence type="ECO:0000313" key="3">
    <source>
        <dbReference type="Proteomes" id="UP001247620"/>
    </source>
</evidence>
<reference evidence="2 3" key="1">
    <citation type="submission" date="2023-07" db="EMBL/GenBank/DDBJ databases">
        <title>Sorghum-associated microbial communities from plants grown in Nebraska, USA.</title>
        <authorList>
            <person name="Schachtman D."/>
        </authorList>
    </citation>
    <scope>NUCLEOTIDE SEQUENCE [LARGE SCALE GENOMIC DNA]</scope>
    <source>
        <strain evidence="2 3">3262</strain>
    </source>
</reference>
<dbReference type="InterPro" id="IPR041662">
    <property type="entry name" value="SusD-like_2"/>
</dbReference>
<evidence type="ECO:0000256" key="1">
    <source>
        <dbReference type="SAM" id="SignalP"/>
    </source>
</evidence>
<keyword evidence="3" id="KW-1185">Reference proteome</keyword>
<accession>A0ABU1TGK5</accession>
<dbReference type="Proteomes" id="UP001247620">
    <property type="component" value="Unassembled WGS sequence"/>
</dbReference>
<evidence type="ECO:0008006" key="4">
    <source>
        <dbReference type="Google" id="ProtNLM"/>
    </source>
</evidence>
<dbReference type="EMBL" id="JAVDUU010000004">
    <property type="protein sequence ID" value="MDR6944553.1"/>
    <property type="molecule type" value="Genomic_DNA"/>
</dbReference>
<protein>
    <recommendedName>
        <fullName evidence="4">Starch-binding associating with outer membrane</fullName>
    </recommendedName>
</protein>
<feature type="signal peptide" evidence="1">
    <location>
        <begin position="1"/>
        <end position="23"/>
    </location>
</feature>
<dbReference type="Pfam" id="PF12771">
    <property type="entry name" value="SusD-like_2"/>
    <property type="match status" value="1"/>
</dbReference>
<organism evidence="2 3">
    <name type="scientific">Mucilaginibacter pocheonensis</name>
    <dbReference type="NCBI Taxonomy" id="398050"/>
    <lineage>
        <taxon>Bacteria</taxon>
        <taxon>Pseudomonadati</taxon>
        <taxon>Bacteroidota</taxon>
        <taxon>Sphingobacteriia</taxon>
        <taxon>Sphingobacteriales</taxon>
        <taxon>Sphingobacteriaceae</taxon>
        <taxon>Mucilaginibacter</taxon>
    </lineage>
</organism>
<comment type="caution">
    <text evidence="2">The sequence shown here is derived from an EMBL/GenBank/DDBJ whole genome shotgun (WGS) entry which is preliminary data.</text>
</comment>
<dbReference type="PROSITE" id="PS51257">
    <property type="entry name" value="PROKAR_LIPOPROTEIN"/>
    <property type="match status" value="1"/>
</dbReference>
<dbReference type="Gene3D" id="1.25.40.390">
    <property type="match status" value="1"/>
</dbReference>
<proteinExistence type="predicted"/>
<keyword evidence="1" id="KW-0732">Signal</keyword>
<dbReference type="InterPro" id="IPR011990">
    <property type="entry name" value="TPR-like_helical_dom_sf"/>
</dbReference>
<sequence>MKNKNIKIKSLFVILAATSLSFGCSKINDINVSPNDPPIEKATPQVLFPSAVMSTAGQVGGELDIIGGIWSQYWTQSPIANQFKTIDSYNLQRQDFNRGYNELFAGALADYQLGITKAKEAKLYNFYLMCTVMKAYTYEVLVDLYDKVPYTEAFQGAAKLNPKFDDGFAIYKGLIAEIDAALATDYKGAPFVGSSASTDFVFGGTMDYWLKFANTLKLKMYLRMVNTHAAEAEAGIRALYAAHAQFLDTDAGVIESSDKVSYFTDVTDQRNPIYAYTVFNLGGNDLRASKTLVSWLTAHNDPRATVYFGTASPISIDQGNYTAPQSAQPSYYSATAPAFKATDPVYFLTKAESHFLQAEAGVRYGVVSAQTEFLNGVTAAFAQYSLSAPADTSYQWDNTFNSASTARKIKRIIYQKWASFPNSHALEGFFDQQRTGYPEISDVYSTNPLYTEDTRIDPLHPINHSGQWVYSKNGVTGGRFPKRLVFPDSERSRNSSTPAEVPITTPVWWGLPNK</sequence>
<name>A0ABU1TGK5_9SPHI</name>
<feature type="chain" id="PRO_5046904165" description="Starch-binding associating with outer membrane" evidence="1">
    <location>
        <begin position="24"/>
        <end position="514"/>
    </location>
</feature>